<evidence type="ECO:0000256" key="5">
    <source>
        <dbReference type="SAM" id="Phobius"/>
    </source>
</evidence>
<feature type="transmembrane region" description="Helical" evidence="5">
    <location>
        <begin position="122"/>
        <end position="144"/>
    </location>
</feature>
<dbReference type="InterPro" id="IPR050482">
    <property type="entry name" value="Sensor_HK_TwoCompSys"/>
</dbReference>
<evidence type="ECO:0000256" key="4">
    <source>
        <dbReference type="SAM" id="MobiDB-lite"/>
    </source>
</evidence>
<dbReference type="EMBL" id="CP068985">
    <property type="protein sequence ID" value="QYC41002.1"/>
    <property type="molecule type" value="Genomic_DNA"/>
</dbReference>
<dbReference type="Pfam" id="PF07730">
    <property type="entry name" value="HisKA_3"/>
    <property type="match status" value="1"/>
</dbReference>
<gene>
    <name evidence="8" type="primary">desK5</name>
    <name evidence="8" type="ORF">Nocox_16945</name>
</gene>
<feature type="transmembrane region" description="Helical" evidence="5">
    <location>
        <begin position="87"/>
        <end position="115"/>
    </location>
</feature>
<protein>
    <submittedName>
        <fullName evidence="8">Sensor histidine kinase DesK</fullName>
        <ecNumber evidence="8">2.7.13.3</ecNumber>
    </submittedName>
</protein>
<reference evidence="8 9" key="1">
    <citation type="journal article" date="2021" name="ACS Chem. Biol.">
        <title>Genomic-Led Discovery of a Novel Glycopeptide Antibiotic by Nonomuraea coxensis DSM 45129.</title>
        <authorList>
            <person name="Yushchuk O."/>
            <person name="Vior N.M."/>
            <person name="Andreo-Vidal A."/>
            <person name="Berini F."/>
            <person name="Ruckert C."/>
            <person name="Busche T."/>
            <person name="Binda E."/>
            <person name="Kalinowski J."/>
            <person name="Truman A.W."/>
            <person name="Marinelli F."/>
        </authorList>
    </citation>
    <scope>NUCLEOTIDE SEQUENCE [LARGE SCALE GENOMIC DNA]</scope>
    <source>
        <strain evidence="8 9">DSM 45129</strain>
    </source>
</reference>
<dbReference type="RefSeq" id="WP_157383532.1">
    <property type="nucleotide sequence ID" value="NZ_CP068985.1"/>
</dbReference>
<evidence type="ECO:0000313" key="8">
    <source>
        <dbReference type="EMBL" id="QYC41002.1"/>
    </source>
</evidence>
<evidence type="ECO:0000256" key="3">
    <source>
        <dbReference type="ARBA" id="ARBA00023012"/>
    </source>
</evidence>
<sequence>MSVDDVSVDDVSVDDFDFSRGRAAARAGSAAWLALLAWPLGAFLWASPGAGRVLWAVAVTAVLVVCWIRTTWAVFGPGRPAPWWPAGVAAAALAGMPVLGPPWAYVSFVFVVSALAPVVRGAAFAAALAATAAVTTGALAAYGLPLGQIWWVPLVILAEAGAVSALLGMGELLARLAAARAEVAQLAVDNERLRFARDLHDTLGHTLTSITISSQLAARLARDDPEGAASRMADVERAARRALDEVRHSVAGYRAPALSDELRRATGGLALAGIRLEVSPAAGPIPAAAETLLAWTVREAATNVVRHSRARRCRIALAVDDGAATVEVRDDGTGPAPGTAPGNGLTGLAERLAAAGGRLETGPPPDGAGYLLRARVPVEPS</sequence>
<dbReference type="Proteomes" id="UP000824681">
    <property type="component" value="Chromosome"/>
</dbReference>
<dbReference type="PANTHER" id="PTHR24421:SF63">
    <property type="entry name" value="SENSOR HISTIDINE KINASE DESK"/>
    <property type="match status" value="1"/>
</dbReference>
<keyword evidence="5" id="KW-0812">Transmembrane</keyword>
<keyword evidence="5" id="KW-0472">Membrane</keyword>
<evidence type="ECO:0000259" key="6">
    <source>
        <dbReference type="Pfam" id="PF07730"/>
    </source>
</evidence>
<dbReference type="InterPro" id="IPR003594">
    <property type="entry name" value="HATPase_dom"/>
</dbReference>
<keyword evidence="2 8" id="KW-0418">Kinase</keyword>
<dbReference type="Gene3D" id="1.20.5.1930">
    <property type="match status" value="1"/>
</dbReference>
<accession>A0ABX8TZT6</accession>
<feature type="domain" description="Histidine kinase/HSP90-like ATPase" evidence="7">
    <location>
        <begin position="284"/>
        <end position="351"/>
    </location>
</feature>
<evidence type="ECO:0000259" key="7">
    <source>
        <dbReference type="Pfam" id="PF13581"/>
    </source>
</evidence>
<keyword evidence="3" id="KW-0902">Two-component regulatory system</keyword>
<dbReference type="PANTHER" id="PTHR24421">
    <property type="entry name" value="NITRATE/NITRITE SENSOR PROTEIN NARX-RELATED"/>
    <property type="match status" value="1"/>
</dbReference>
<organism evidence="8 9">
    <name type="scientific">Nonomuraea coxensis DSM 45129</name>
    <dbReference type="NCBI Taxonomy" id="1122611"/>
    <lineage>
        <taxon>Bacteria</taxon>
        <taxon>Bacillati</taxon>
        <taxon>Actinomycetota</taxon>
        <taxon>Actinomycetes</taxon>
        <taxon>Streptosporangiales</taxon>
        <taxon>Streptosporangiaceae</taxon>
        <taxon>Nonomuraea</taxon>
    </lineage>
</organism>
<dbReference type="GO" id="GO:0004673">
    <property type="term" value="F:protein histidine kinase activity"/>
    <property type="evidence" value="ECO:0007669"/>
    <property type="project" value="UniProtKB-EC"/>
</dbReference>
<feature type="transmembrane region" description="Helical" evidence="5">
    <location>
        <begin position="150"/>
        <end position="170"/>
    </location>
</feature>
<feature type="domain" description="Signal transduction histidine kinase subgroup 3 dimerisation and phosphoacceptor" evidence="6">
    <location>
        <begin position="191"/>
        <end position="257"/>
    </location>
</feature>
<dbReference type="InterPro" id="IPR036890">
    <property type="entry name" value="HATPase_C_sf"/>
</dbReference>
<evidence type="ECO:0000256" key="1">
    <source>
        <dbReference type="ARBA" id="ARBA00022679"/>
    </source>
</evidence>
<proteinExistence type="predicted"/>
<evidence type="ECO:0000256" key="2">
    <source>
        <dbReference type="ARBA" id="ARBA00022777"/>
    </source>
</evidence>
<dbReference type="Pfam" id="PF13581">
    <property type="entry name" value="HATPase_c_2"/>
    <property type="match status" value="1"/>
</dbReference>
<feature type="transmembrane region" description="Helical" evidence="5">
    <location>
        <begin position="23"/>
        <end position="46"/>
    </location>
</feature>
<dbReference type="SUPFAM" id="SSF55874">
    <property type="entry name" value="ATPase domain of HSP90 chaperone/DNA topoisomerase II/histidine kinase"/>
    <property type="match status" value="1"/>
</dbReference>
<dbReference type="EC" id="2.7.13.3" evidence="8"/>
<dbReference type="Gene3D" id="3.30.565.10">
    <property type="entry name" value="Histidine kinase-like ATPase, C-terminal domain"/>
    <property type="match status" value="1"/>
</dbReference>
<feature type="transmembrane region" description="Helical" evidence="5">
    <location>
        <begin position="53"/>
        <end position="75"/>
    </location>
</feature>
<keyword evidence="1 8" id="KW-0808">Transferase</keyword>
<evidence type="ECO:0000313" key="9">
    <source>
        <dbReference type="Proteomes" id="UP000824681"/>
    </source>
</evidence>
<feature type="region of interest" description="Disordered" evidence="4">
    <location>
        <begin position="354"/>
        <end position="381"/>
    </location>
</feature>
<dbReference type="InterPro" id="IPR011712">
    <property type="entry name" value="Sig_transdc_His_kin_sub3_dim/P"/>
</dbReference>
<keyword evidence="9" id="KW-1185">Reference proteome</keyword>
<name>A0ABX8TZT6_9ACTN</name>
<dbReference type="CDD" id="cd16917">
    <property type="entry name" value="HATPase_UhpB-NarQ-NarX-like"/>
    <property type="match status" value="1"/>
</dbReference>
<keyword evidence="5" id="KW-1133">Transmembrane helix</keyword>